<dbReference type="EMBL" id="SMAL01000004">
    <property type="protein sequence ID" value="TCT14864.1"/>
    <property type="molecule type" value="Genomic_DNA"/>
</dbReference>
<dbReference type="OrthoDB" id="2111223at2"/>
<sequence length="185" mass="21545">MRITCDADGGMGYIYLMPSKQHYNSCNNLDKYIEKDNMEIPVLFNNKLIERLKGLKLIHKTYRSAVYESFDINMEYCNDMDNEGYITGIELNLEKEMFIELISNKAFKIVQGRWRSKDVCVLTLDLIDKVFSTDNIIYPLSKKRDAFAIVYVDPKYNEGLIKGLITTRNSIYSIDYLKAPDFILT</sequence>
<organism evidence="1 2">
    <name type="scientific">Natranaerovirga pectinivora</name>
    <dbReference type="NCBI Taxonomy" id="682400"/>
    <lineage>
        <taxon>Bacteria</taxon>
        <taxon>Bacillati</taxon>
        <taxon>Bacillota</taxon>
        <taxon>Clostridia</taxon>
        <taxon>Lachnospirales</taxon>
        <taxon>Natranaerovirgaceae</taxon>
        <taxon>Natranaerovirga</taxon>
    </lineage>
</organism>
<comment type="caution">
    <text evidence="1">The sequence shown here is derived from an EMBL/GenBank/DDBJ whole genome shotgun (WGS) entry which is preliminary data.</text>
</comment>
<dbReference type="Proteomes" id="UP000294902">
    <property type="component" value="Unassembled WGS sequence"/>
</dbReference>
<keyword evidence="2" id="KW-1185">Reference proteome</keyword>
<dbReference type="RefSeq" id="WP_132251684.1">
    <property type="nucleotide sequence ID" value="NZ_SMAL01000004.1"/>
</dbReference>
<accession>A0A4R3ML88</accession>
<proteinExistence type="predicted"/>
<protein>
    <submittedName>
        <fullName evidence="1">Uncharacterized protein</fullName>
    </submittedName>
</protein>
<evidence type="ECO:0000313" key="1">
    <source>
        <dbReference type="EMBL" id="TCT14864.1"/>
    </source>
</evidence>
<evidence type="ECO:0000313" key="2">
    <source>
        <dbReference type="Proteomes" id="UP000294902"/>
    </source>
</evidence>
<dbReference type="AlphaFoldDB" id="A0A4R3ML88"/>
<name>A0A4R3ML88_9FIRM</name>
<reference evidence="1 2" key="1">
    <citation type="submission" date="2019-03" db="EMBL/GenBank/DDBJ databases">
        <title>Genomic Encyclopedia of Type Strains, Phase IV (KMG-IV): sequencing the most valuable type-strain genomes for metagenomic binning, comparative biology and taxonomic classification.</title>
        <authorList>
            <person name="Goeker M."/>
        </authorList>
    </citation>
    <scope>NUCLEOTIDE SEQUENCE [LARGE SCALE GENOMIC DNA]</scope>
    <source>
        <strain evidence="1 2">DSM 24629</strain>
    </source>
</reference>
<gene>
    <name evidence="1" type="ORF">EDC18_10411</name>
</gene>